<reference evidence="3 4" key="1">
    <citation type="journal article" date="2015" name="Nature">
        <title>rRNA introns, odd ribosomes, and small enigmatic genomes across a large radiation of phyla.</title>
        <authorList>
            <person name="Brown C.T."/>
            <person name="Hug L.A."/>
            <person name="Thomas B.C."/>
            <person name="Sharon I."/>
            <person name="Castelle C.J."/>
            <person name="Singh A."/>
            <person name="Wilkins M.J."/>
            <person name="Williams K.H."/>
            <person name="Banfield J.F."/>
        </authorList>
    </citation>
    <scope>NUCLEOTIDE SEQUENCE [LARGE SCALE GENOMIC DNA]</scope>
</reference>
<name>A0A0G0JZW5_9BACT</name>
<evidence type="ECO:0000256" key="1">
    <source>
        <dbReference type="SAM" id="MobiDB-lite"/>
    </source>
</evidence>
<protein>
    <submittedName>
        <fullName evidence="3">Type IV secretory pathway VirB4 component-like protein</fullName>
    </submittedName>
</protein>
<feature type="domain" description="TraG P-loop" evidence="2">
    <location>
        <begin position="266"/>
        <end position="336"/>
    </location>
</feature>
<dbReference type="InterPro" id="IPR043964">
    <property type="entry name" value="P-loop_TraG"/>
</dbReference>
<dbReference type="Pfam" id="PF19044">
    <property type="entry name" value="P-loop_TraG"/>
    <property type="match status" value="1"/>
</dbReference>
<dbReference type="AlphaFoldDB" id="A0A0G0JZW5"/>
<accession>A0A0G0JZW5</accession>
<feature type="region of interest" description="Disordered" evidence="1">
    <location>
        <begin position="1"/>
        <end position="21"/>
    </location>
</feature>
<dbReference type="Gene3D" id="1.10.8.730">
    <property type="match status" value="1"/>
</dbReference>
<dbReference type="EMBL" id="LBUX01000047">
    <property type="protein sequence ID" value="KKQ72052.1"/>
    <property type="molecule type" value="Genomic_DNA"/>
</dbReference>
<comment type="caution">
    <text evidence="3">The sequence shown here is derived from an EMBL/GenBank/DDBJ whole genome shotgun (WGS) entry which is preliminary data.</text>
</comment>
<dbReference type="PATRIC" id="fig|1618336.3.peg.627"/>
<sequence>MPPITPTTQIPIKQNNPNNKPGTFWKEQPNTGKGVFNTEFYKQGMTSVLDLIAPAAFKIEPNYLQLGSLYVKTLFVFTYPRYVQTNWLAPIINYDITLDISMFVYPISTKETMTQLKKKAGQLESSLAIEQEKGMVRNPELETAVSNIESLRDVLQKGELRLFQYALYFTIYGKSVDELNTITEQLESTLGGMLIYTKQSLLQMEQGFNSTLPLGIDELKIVRNLDTASLSTTFPFTSATLSSNDGILYGLNRHNNSLILFDRFNLENANSVVFAKAGAGKSYAIKLEALRSLMLGTDVIIIDPENEYKTLCEAVGGNYLNISLNSNKRINPLDLPKAGTSVQAGASGEDILRSNVTMLHGLVSLMVSNLTPEEDAILEKALYETYALRDITADIESQKNTPPLLSDLQSVLGNMSGGDSLVKRLSKYTEGTFKG</sequence>
<dbReference type="Proteomes" id="UP000034498">
    <property type="component" value="Unassembled WGS sequence"/>
</dbReference>
<feature type="non-terminal residue" evidence="3">
    <location>
        <position position="435"/>
    </location>
</feature>
<evidence type="ECO:0000259" key="2">
    <source>
        <dbReference type="Pfam" id="PF19044"/>
    </source>
</evidence>
<organism evidence="3 4">
    <name type="scientific">Berkelbacteria bacterium GW2011_GWB1_38_5</name>
    <dbReference type="NCBI Taxonomy" id="1618336"/>
    <lineage>
        <taxon>Bacteria</taxon>
        <taxon>Candidatus Berkelbacteria</taxon>
    </lineage>
</organism>
<dbReference type="InterPro" id="IPR027417">
    <property type="entry name" value="P-loop_NTPase"/>
</dbReference>
<dbReference type="STRING" id="1618336.US94_C0047G0007"/>
<evidence type="ECO:0000313" key="4">
    <source>
        <dbReference type="Proteomes" id="UP000034498"/>
    </source>
</evidence>
<dbReference type="SUPFAM" id="SSF52540">
    <property type="entry name" value="P-loop containing nucleoside triphosphate hydrolases"/>
    <property type="match status" value="1"/>
</dbReference>
<gene>
    <name evidence="3" type="ORF">US94_C0047G0007</name>
</gene>
<dbReference type="Gene3D" id="3.40.50.300">
    <property type="entry name" value="P-loop containing nucleotide triphosphate hydrolases"/>
    <property type="match status" value="1"/>
</dbReference>
<proteinExistence type="predicted"/>
<evidence type="ECO:0000313" key="3">
    <source>
        <dbReference type="EMBL" id="KKQ72052.1"/>
    </source>
</evidence>